<gene>
    <name evidence="7" type="ORF">AWC31_30805</name>
</gene>
<feature type="transmembrane region" description="Helical" evidence="5">
    <location>
        <begin position="69"/>
        <end position="87"/>
    </location>
</feature>
<dbReference type="EMBL" id="LQQA01000029">
    <property type="protein sequence ID" value="ORX12384.1"/>
    <property type="molecule type" value="Genomic_DNA"/>
</dbReference>
<name>A0A1X2F1R9_9MYCO</name>
<evidence type="ECO:0000313" key="7">
    <source>
        <dbReference type="EMBL" id="ORX12384.1"/>
    </source>
</evidence>
<evidence type="ECO:0000256" key="6">
    <source>
        <dbReference type="SAM" id="SignalP"/>
    </source>
</evidence>
<dbReference type="GO" id="GO:0016020">
    <property type="term" value="C:membrane"/>
    <property type="evidence" value="ECO:0007669"/>
    <property type="project" value="UniProtKB-SubCell"/>
</dbReference>
<comment type="subcellular location">
    <subcellularLocation>
        <location evidence="1">Membrane</location>
        <topology evidence="1">Multi-pass membrane protein</topology>
    </subcellularLocation>
</comment>
<keyword evidence="2 5" id="KW-0812">Transmembrane</keyword>
<dbReference type="AlphaFoldDB" id="A0A1X2F1R9"/>
<keyword evidence="3 5" id="KW-1133">Transmembrane helix</keyword>
<sequence length="115" mass="11496">MFIALTVLCCLLAVALTATGVAKLAGHATTVESLATVGFPTKYTAALASAELAGAAGLLLGLRWWPIGVAAAGGVVLYFLGAVGAHVRARKGNVVPAAILFALAVGALALRIITR</sequence>
<comment type="caution">
    <text evidence="7">The sequence shown here is derived from an EMBL/GenBank/DDBJ whole genome shotgun (WGS) entry which is preliminary data.</text>
</comment>
<dbReference type="InterPro" id="IPR032808">
    <property type="entry name" value="DoxX"/>
</dbReference>
<evidence type="ECO:0000256" key="1">
    <source>
        <dbReference type="ARBA" id="ARBA00004141"/>
    </source>
</evidence>
<reference evidence="7 8" key="1">
    <citation type="submission" date="2016-01" db="EMBL/GenBank/DDBJ databases">
        <title>The new phylogeny of the genus Mycobacterium.</title>
        <authorList>
            <person name="Tarcisio F."/>
            <person name="Conor M."/>
            <person name="Antonella G."/>
            <person name="Elisabetta G."/>
            <person name="Giulia F.S."/>
            <person name="Sara T."/>
            <person name="Anna F."/>
            <person name="Clotilde B."/>
            <person name="Roberto B."/>
            <person name="Veronica D.S."/>
            <person name="Fabio R."/>
            <person name="Monica P."/>
            <person name="Olivier J."/>
            <person name="Enrico T."/>
            <person name="Nicola S."/>
        </authorList>
    </citation>
    <scope>NUCLEOTIDE SEQUENCE [LARGE SCALE GENOMIC DNA]</scope>
    <source>
        <strain evidence="7 8">ATCC 700010</strain>
    </source>
</reference>
<accession>A0A1X2F1R9</accession>
<proteinExistence type="predicted"/>
<evidence type="ECO:0000256" key="4">
    <source>
        <dbReference type="ARBA" id="ARBA00023136"/>
    </source>
</evidence>
<keyword evidence="6" id="KW-0732">Signal</keyword>
<dbReference type="Proteomes" id="UP000193964">
    <property type="component" value="Unassembled WGS sequence"/>
</dbReference>
<keyword evidence="4 5" id="KW-0472">Membrane</keyword>
<feature type="transmembrane region" description="Helical" evidence="5">
    <location>
        <begin position="93"/>
        <end position="113"/>
    </location>
</feature>
<dbReference type="Pfam" id="PF13564">
    <property type="entry name" value="DoxX_2"/>
    <property type="match status" value="1"/>
</dbReference>
<evidence type="ECO:0000256" key="5">
    <source>
        <dbReference type="SAM" id="Phobius"/>
    </source>
</evidence>
<dbReference type="RefSeq" id="WP_085146080.1">
    <property type="nucleotide sequence ID" value="NZ_JACKUA010000030.1"/>
</dbReference>
<dbReference type="OrthoDB" id="165191at2"/>
<protein>
    <recommendedName>
        <fullName evidence="9">DoxX family protein</fullName>
    </recommendedName>
</protein>
<evidence type="ECO:0008006" key="9">
    <source>
        <dbReference type="Google" id="ProtNLM"/>
    </source>
</evidence>
<evidence type="ECO:0000256" key="2">
    <source>
        <dbReference type="ARBA" id="ARBA00022692"/>
    </source>
</evidence>
<feature type="signal peptide" evidence="6">
    <location>
        <begin position="1"/>
        <end position="20"/>
    </location>
</feature>
<organism evidence="7 8">
    <name type="scientific">Mycolicibacterium wolinskyi</name>
    <dbReference type="NCBI Taxonomy" id="59750"/>
    <lineage>
        <taxon>Bacteria</taxon>
        <taxon>Bacillati</taxon>
        <taxon>Actinomycetota</taxon>
        <taxon>Actinomycetes</taxon>
        <taxon>Mycobacteriales</taxon>
        <taxon>Mycobacteriaceae</taxon>
        <taxon>Mycolicibacterium</taxon>
    </lineage>
</organism>
<evidence type="ECO:0000256" key="3">
    <source>
        <dbReference type="ARBA" id="ARBA00022989"/>
    </source>
</evidence>
<evidence type="ECO:0000313" key="8">
    <source>
        <dbReference type="Proteomes" id="UP000193964"/>
    </source>
</evidence>
<feature type="chain" id="PRO_5039664090" description="DoxX family protein" evidence="6">
    <location>
        <begin position="21"/>
        <end position="115"/>
    </location>
</feature>